<dbReference type="RefSeq" id="WP_070066691.1">
    <property type="nucleotide sequence ID" value="NZ_MJUW02000056.1"/>
</dbReference>
<dbReference type="InterPro" id="IPR023366">
    <property type="entry name" value="ATP_synth_asu-like_sf"/>
</dbReference>
<dbReference type="EMBL" id="MJUW02000056">
    <property type="protein sequence ID" value="OQD46147.1"/>
    <property type="molecule type" value="Genomic_DNA"/>
</dbReference>
<accession>A0A1V6M1A9</accession>
<name>A0A1V6M1A9_9BACT</name>
<gene>
    <name evidence="1" type="ORF">BIY37_04820</name>
</gene>
<reference evidence="1 2" key="1">
    <citation type="journal article" date="2016" name="Genome Announc.">
        <title>Draft Genome Sequence of the Anaerobic Ammonium-Oxidizing Bacterium 'Candidatus Brocadia sp. 40'.</title>
        <authorList>
            <person name="Ali M."/>
            <person name="Haroon M.F."/>
            <person name="Narita Y."/>
            <person name="Zhang L."/>
            <person name="Rangel Shaw D."/>
            <person name="Okabe S."/>
            <person name="Saikaly P.E."/>
        </authorList>
    </citation>
    <scope>NUCLEOTIDE SEQUENCE [LARGE SCALE GENOMIC DNA]</scope>
    <source>
        <strain evidence="1 2">40</strain>
    </source>
</reference>
<keyword evidence="2" id="KW-1185">Reference proteome</keyword>
<dbReference type="Gene3D" id="2.40.30.20">
    <property type="match status" value="1"/>
</dbReference>
<comment type="caution">
    <text evidence="1">The sequence shown here is derived from an EMBL/GenBank/DDBJ whole genome shotgun (WGS) entry which is preliminary data.</text>
</comment>
<proteinExistence type="predicted"/>
<protein>
    <submittedName>
        <fullName evidence="1">Uncharacterized protein</fullName>
    </submittedName>
</protein>
<dbReference type="AlphaFoldDB" id="A0A1V6M1A9"/>
<sequence length="247" mass="26837">MNIVYLFEFDFSIIKDITGFADAGGGNTTVTCVAHGLSNGNSCSILGTDAFDGTFTISNVAADSFRIARAYVAGDTKGYLDIPQPVYICTAAQNIVYDSKTWSGVGGNMAFDKVSSTSDLSSYGVNITLSGVDRSIIALVLQKKYVGRVCKMYLMQYKDDGTIDGTPLLLFWGLINGGFRISEDLTNDVPTCTVVARMTDRLGEIEVITGVQTNIASHQRISPGDMFFRNVPGLRTKEIQLKQKMKK</sequence>
<evidence type="ECO:0000313" key="2">
    <source>
        <dbReference type="Proteomes" id="UP000242219"/>
    </source>
</evidence>
<organism evidence="1 2">
    <name type="scientific">Candidatus Brocadia sapporoensis</name>
    <dbReference type="NCBI Taxonomy" id="392547"/>
    <lineage>
        <taxon>Bacteria</taxon>
        <taxon>Pseudomonadati</taxon>
        <taxon>Planctomycetota</taxon>
        <taxon>Candidatus Brocadiia</taxon>
        <taxon>Candidatus Brocadiales</taxon>
        <taxon>Candidatus Brocadiaceae</taxon>
        <taxon>Candidatus Brocadia</taxon>
    </lineage>
</organism>
<dbReference type="Proteomes" id="UP000242219">
    <property type="component" value="Unassembled WGS sequence"/>
</dbReference>
<evidence type="ECO:0000313" key="1">
    <source>
        <dbReference type="EMBL" id="OQD46147.1"/>
    </source>
</evidence>